<organism evidence="4 5">
    <name type="scientific">Marinilabilia salmonicolor</name>
    <dbReference type="NCBI Taxonomy" id="989"/>
    <lineage>
        <taxon>Bacteria</taxon>
        <taxon>Pseudomonadati</taxon>
        <taxon>Bacteroidota</taxon>
        <taxon>Bacteroidia</taxon>
        <taxon>Marinilabiliales</taxon>
        <taxon>Marinilabiliaceae</taxon>
        <taxon>Marinilabilia</taxon>
    </lineage>
</organism>
<dbReference type="EMBL" id="QPIZ01000030">
    <property type="protein sequence ID" value="RCW29195.1"/>
    <property type="molecule type" value="Genomic_DNA"/>
</dbReference>
<dbReference type="AlphaFoldDB" id="A0A368UM17"/>
<protein>
    <submittedName>
        <fullName evidence="4">ABC-2 type transport system ATP-binding protein</fullName>
    </submittedName>
</protein>
<comment type="caution">
    <text evidence="4">The sequence shown here is derived from an EMBL/GenBank/DDBJ whole genome shotgun (WGS) entry which is preliminary data.</text>
</comment>
<evidence type="ECO:0000259" key="3">
    <source>
        <dbReference type="PROSITE" id="PS50893"/>
    </source>
</evidence>
<evidence type="ECO:0000256" key="2">
    <source>
        <dbReference type="ARBA" id="ARBA00022840"/>
    </source>
</evidence>
<dbReference type="Pfam" id="PF00005">
    <property type="entry name" value="ABC_tran"/>
    <property type="match status" value="1"/>
</dbReference>
<evidence type="ECO:0000313" key="5">
    <source>
        <dbReference type="Proteomes" id="UP000252733"/>
    </source>
</evidence>
<gene>
    <name evidence="4" type="ORF">DFO77_13013</name>
</gene>
<dbReference type="InterPro" id="IPR003593">
    <property type="entry name" value="AAA+_ATPase"/>
</dbReference>
<dbReference type="PROSITE" id="PS50893">
    <property type="entry name" value="ABC_TRANSPORTER_2"/>
    <property type="match status" value="1"/>
</dbReference>
<feature type="domain" description="ABC transporter" evidence="3">
    <location>
        <begin position="21"/>
        <end position="247"/>
    </location>
</feature>
<dbReference type="GO" id="GO:0016887">
    <property type="term" value="F:ATP hydrolysis activity"/>
    <property type="evidence" value="ECO:0007669"/>
    <property type="project" value="InterPro"/>
</dbReference>
<proteinExistence type="predicted"/>
<dbReference type="PANTHER" id="PTHR43158">
    <property type="entry name" value="SKFA PEPTIDE EXPORT ATP-BINDING PROTEIN SKFE"/>
    <property type="match status" value="1"/>
</dbReference>
<dbReference type="SMART" id="SM00382">
    <property type="entry name" value="AAA"/>
    <property type="match status" value="1"/>
</dbReference>
<dbReference type="SUPFAM" id="SSF52540">
    <property type="entry name" value="P-loop containing nucleoside triphosphate hydrolases"/>
    <property type="match status" value="1"/>
</dbReference>
<sequence>MILYGQTLINKGKIQTMENVIECRHLTHYYGDRCIYEDLNFAIPKGRIVGLLGKNGTGKTTTINILNGYLQPKSGECRMFGQNAGQLSPSVKQKVALLLEGHVQYSFMNIAQIEKFYASFYPLWDKAPFWELMNKLKIAPKQRISRMSCGQRSQVALGIILAQNADLLILDDFSMGLDPGYRRLFVDYLSEYAHAEDKTVFVTSHIIQDMERLIDDCMILDYGKLLLQQPVDRFLNSFKRYQMTSLLAPNWKKMPVVHPEKIRNKMEFYSDAGKQTIVQNLKEQGFETNDLQEESLTLEEAFIGLTGKY</sequence>
<dbReference type="CDD" id="cd03230">
    <property type="entry name" value="ABC_DR_subfamily_A"/>
    <property type="match status" value="1"/>
</dbReference>
<evidence type="ECO:0000313" key="4">
    <source>
        <dbReference type="EMBL" id="RCW29195.1"/>
    </source>
</evidence>
<reference evidence="4 5" key="1">
    <citation type="submission" date="2018-07" db="EMBL/GenBank/DDBJ databases">
        <title>Freshwater and sediment microbial communities from various areas in North America, analyzing microbe dynamics in response to fracking.</title>
        <authorList>
            <person name="Lamendella R."/>
        </authorList>
    </citation>
    <scope>NUCLEOTIDE SEQUENCE [LARGE SCALE GENOMIC DNA]</scope>
    <source>
        <strain evidence="4 5">160A</strain>
    </source>
</reference>
<keyword evidence="5" id="KW-1185">Reference proteome</keyword>
<dbReference type="InterPro" id="IPR027417">
    <property type="entry name" value="P-loop_NTPase"/>
</dbReference>
<dbReference type="Proteomes" id="UP000252733">
    <property type="component" value="Unassembled WGS sequence"/>
</dbReference>
<evidence type="ECO:0000256" key="1">
    <source>
        <dbReference type="ARBA" id="ARBA00022741"/>
    </source>
</evidence>
<name>A0A368UM17_9BACT</name>
<dbReference type="InterPro" id="IPR003439">
    <property type="entry name" value="ABC_transporter-like_ATP-bd"/>
</dbReference>
<accession>A0A368UM17</accession>
<keyword evidence="1" id="KW-0547">Nucleotide-binding</keyword>
<dbReference type="Gene3D" id="3.40.50.300">
    <property type="entry name" value="P-loop containing nucleotide triphosphate hydrolases"/>
    <property type="match status" value="1"/>
</dbReference>
<keyword evidence="2 4" id="KW-0067">ATP-binding</keyword>
<dbReference type="GO" id="GO:0005524">
    <property type="term" value="F:ATP binding"/>
    <property type="evidence" value="ECO:0007669"/>
    <property type="project" value="UniProtKB-KW"/>
</dbReference>
<dbReference type="PANTHER" id="PTHR43158:SF10">
    <property type="entry name" value="ABC TRANSPORTER ATP-BINDING PROTEIN YTRB"/>
    <property type="match status" value="1"/>
</dbReference>